<accession>A0ABQ2XJ40</accession>
<comment type="subcellular location">
    <subcellularLocation>
        <location evidence="1">Secreted</location>
        <location evidence="1">Cell wall</location>
    </subcellularLocation>
</comment>
<keyword evidence="6 7" id="KW-0034">Amyloid</keyword>
<keyword evidence="4 8" id="KW-0732">Signal</keyword>
<evidence type="ECO:0000313" key="10">
    <source>
        <dbReference type="EMBL" id="GGX19573.1"/>
    </source>
</evidence>
<dbReference type="PROSITE" id="PS51884">
    <property type="entry name" value="CHAPLIN"/>
    <property type="match status" value="1"/>
</dbReference>
<evidence type="ECO:0000313" key="11">
    <source>
        <dbReference type="Proteomes" id="UP000617743"/>
    </source>
</evidence>
<keyword evidence="3" id="KW-0964">Secreted</keyword>
<evidence type="ECO:0000256" key="5">
    <source>
        <dbReference type="ARBA" id="ARBA00022889"/>
    </source>
</evidence>
<proteinExistence type="predicted"/>
<evidence type="ECO:0000256" key="1">
    <source>
        <dbReference type="ARBA" id="ARBA00004191"/>
    </source>
</evidence>
<evidence type="ECO:0000259" key="9">
    <source>
        <dbReference type="PROSITE" id="PS51884"/>
    </source>
</evidence>
<name>A0ABQ2XJ40_9ACTN</name>
<evidence type="ECO:0000256" key="4">
    <source>
        <dbReference type="ARBA" id="ARBA00022729"/>
    </source>
</evidence>
<gene>
    <name evidence="10" type="ORF">GCM10010383_57070</name>
</gene>
<dbReference type="Proteomes" id="UP000617743">
    <property type="component" value="Unassembled WGS sequence"/>
</dbReference>
<evidence type="ECO:0000256" key="6">
    <source>
        <dbReference type="ARBA" id="ARBA00023087"/>
    </source>
</evidence>
<evidence type="ECO:0000256" key="3">
    <source>
        <dbReference type="ARBA" id="ARBA00022525"/>
    </source>
</evidence>
<dbReference type="EMBL" id="BMWC01000009">
    <property type="protein sequence ID" value="GGX19573.1"/>
    <property type="molecule type" value="Genomic_DNA"/>
</dbReference>
<dbReference type="InterPro" id="IPR005528">
    <property type="entry name" value="ChpA-H"/>
</dbReference>
<comment type="caution">
    <text evidence="10">The sequence shown here is derived from an EMBL/GenBank/DDBJ whole genome shotgun (WGS) entry which is preliminary data.</text>
</comment>
<feature type="chain" id="PRO_5047085904" description="Chaplin domain-containing protein" evidence="8">
    <location>
        <begin position="35"/>
        <end position="87"/>
    </location>
</feature>
<dbReference type="Pfam" id="PF03777">
    <property type="entry name" value="ChpA-C"/>
    <property type="match status" value="1"/>
</dbReference>
<evidence type="ECO:0000256" key="2">
    <source>
        <dbReference type="ARBA" id="ARBA00022512"/>
    </source>
</evidence>
<sequence length="87" mass="8709">MSLRMTELFHASRVTAAVGLACAALLAFAGTASADDGTVGIASHSPGVLSGNVIQIPVNINANVCGNSINVVGLLNPAFGNECVIKD</sequence>
<protein>
    <recommendedName>
        <fullName evidence="9">Chaplin domain-containing protein</fullName>
    </recommendedName>
</protein>
<keyword evidence="2" id="KW-0134">Cell wall</keyword>
<organism evidence="10 11">
    <name type="scientific">Streptomyces lomondensis</name>
    <dbReference type="NCBI Taxonomy" id="68229"/>
    <lineage>
        <taxon>Bacteria</taxon>
        <taxon>Bacillati</taxon>
        <taxon>Actinomycetota</taxon>
        <taxon>Actinomycetes</taxon>
        <taxon>Kitasatosporales</taxon>
        <taxon>Streptomycetaceae</taxon>
        <taxon>Streptomyces</taxon>
    </lineage>
</organism>
<reference evidence="11" key="1">
    <citation type="journal article" date="2019" name="Int. J. Syst. Evol. Microbiol.">
        <title>The Global Catalogue of Microorganisms (GCM) 10K type strain sequencing project: providing services to taxonomists for standard genome sequencing and annotation.</title>
        <authorList>
            <consortium name="The Broad Institute Genomics Platform"/>
            <consortium name="The Broad Institute Genome Sequencing Center for Infectious Disease"/>
            <person name="Wu L."/>
            <person name="Ma J."/>
        </authorList>
    </citation>
    <scope>NUCLEOTIDE SEQUENCE [LARGE SCALE GENOMIC DNA]</scope>
    <source>
        <strain evidence="11">JCM 4866</strain>
    </source>
</reference>
<evidence type="ECO:0000256" key="7">
    <source>
        <dbReference type="PROSITE-ProRule" id="PRU01232"/>
    </source>
</evidence>
<keyword evidence="11" id="KW-1185">Reference proteome</keyword>
<evidence type="ECO:0000256" key="8">
    <source>
        <dbReference type="SAM" id="SignalP"/>
    </source>
</evidence>
<keyword evidence="5" id="KW-0130">Cell adhesion</keyword>
<feature type="domain" description="Chaplin" evidence="9">
    <location>
        <begin position="45"/>
        <end position="85"/>
    </location>
</feature>
<feature type="signal peptide" evidence="8">
    <location>
        <begin position="1"/>
        <end position="34"/>
    </location>
</feature>